<keyword evidence="2" id="KW-1185">Reference proteome</keyword>
<accession>A0ACB7YSC3</accession>
<organism evidence="1 2">
    <name type="scientific">Vaccinium darrowii</name>
    <dbReference type="NCBI Taxonomy" id="229202"/>
    <lineage>
        <taxon>Eukaryota</taxon>
        <taxon>Viridiplantae</taxon>
        <taxon>Streptophyta</taxon>
        <taxon>Embryophyta</taxon>
        <taxon>Tracheophyta</taxon>
        <taxon>Spermatophyta</taxon>
        <taxon>Magnoliopsida</taxon>
        <taxon>eudicotyledons</taxon>
        <taxon>Gunneridae</taxon>
        <taxon>Pentapetalae</taxon>
        <taxon>asterids</taxon>
        <taxon>Ericales</taxon>
        <taxon>Ericaceae</taxon>
        <taxon>Vaccinioideae</taxon>
        <taxon>Vaccinieae</taxon>
        <taxon>Vaccinium</taxon>
    </lineage>
</organism>
<name>A0ACB7YSC3_9ERIC</name>
<evidence type="ECO:0000313" key="1">
    <source>
        <dbReference type="EMBL" id="KAH7856062.1"/>
    </source>
</evidence>
<proteinExistence type="predicted"/>
<comment type="caution">
    <text evidence="1">The sequence shown here is derived from an EMBL/GenBank/DDBJ whole genome shotgun (WGS) entry which is preliminary data.</text>
</comment>
<dbReference type="EMBL" id="CM037161">
    <property type="protein sequence ID" value="KAH7856062.1"/>
    <property type="molecule type" value="Genomic_DNA"/>
</dbReference>
<reference evidence="1 2" key="1">
    <citation type="journal article" date="2021" name="Hortic Res">
        <title>High-quality reference genome and annotation aids understanding of berry development for evergreen blueberry (Vaccinium darrowii).</title>
        <authorList>
            <person name="Yu J."/>
            <person name="Hulse-Kemp A.M."/>
            <person name="Babiker E."/>
            <person name="Staton M."/>
        </authorList>
    </citation>
    <scope>NUCLEOTIDE SEQUENCE [LARGE SCALE GENOMIC DNA]</scope>
    <source>
        <strain evidence="2">cv. NJ 8807/NJ 8810</strain>
        <tissue evidence="1">Young leaf</tissue>
    </source>
</reference>
<protein>
    <submittedName>
        <fullName evidence="1">Uncharacterized protein</fullName>
    </submittedName>
</protein>
<sequence length="434" mass="48292">MMAASRRVRYSNLMLYGTLLSDRPALPFLTKLCSFTSTDVGCGGGGQGARFISSASENAFSHSTTKPSVTDKNDSHVHAYEDKQRTPNRDCRTPPEPIPNRPLRGTPPEPIPNRPLRGSHGLRHSSGRGYEKSTTGLDSIQKIKPLELGENRNVGRSTSASSDLFRFDKFGNDNNGEENTKQQYPRYSQPQPSAFTGEKQGHDFLDKFKLGFDKGNKQLPEAASTKQEEEEEEEGMKSAADGKLPPPPDADEIFKKLKETGLIPNAVAMLDGLCKDGLVQEAMKLFGLMREKGTIPEVVIYTAVVEGFCKAHKFDDAKRIFRKMKNNGIPPNAFSYTLLIRGLCKGKRLEDAVEFCVEMLDDGHSPNLATFIGLVDGFCREKGLEEAQSLIRALTHKGFYFDEKLVREYLNKKGPFLPLVWEAIFGKKSSQKLF</sequence>
<evidence type="ECO:0000313" key="2">
    <source>
        <dbReference type="Proteomes" id="UP000828048"/>
    </source>
</evidence>
<dbReference type="Proteomes" id="UP000828048">
    <property type="component" value="Chromosome 11"/>
</dbReference>
<gene>
    <name evidence="1" type="ORF">Vadar_032297</name>
</gene>